<proteinExistence type="predicted"/>
<evidence type="ECO:0000256" key="1">
    <source>
        <dbReference type="ARBA" id="ARBA00004496"/>
    </source>
</evidence>
<dbReference type="PANTHER" id="PTHR11544">
    <property type="entry name" value="COLD SHOCK DOMAIN CONTAINING PROTEINS"/>
    <property type="match status" value="1"/>
</dbReference>
<evidence type="ECO:0000256" key="2">
    <source>
        <dbReference type="ARBA" id="ARBA00022490"/>
    </source>
</evidence>
<dbReference type="AlphaFoldDB" id="A0A7K0D9U8"/>
<dbReference type="CDD" id="cd04458">
    <property type="entry name" value="CSP_CDS"/>
    <property type="match status" value="1"/>
</dbReference>
<dbReference type="InterPro" id="IPR012156">
    <property type="entry name" value="Cold_shock_CspA"/>
</dbReference>
<dbReference type="OrthoDB" id="7477356at2"/>
<comment type="subcellular location">
    <subcellularLocation>
        <location evidence="1 4">Cytoplasm</location>
    </subcellularLocation>
</comment>
<name>A0A7K0D9U8_9NOCA</name>
<evidence type="ECO:0000256" key="4">
    <source>
        <dbReference type="RuleBase" id="RU000408"/>
    </source>
</evidence>
<keyword evidence="2" id="KW-0963">Cytoplasm</keyword>
<sequence>MVQGTVKWFNAEKGYGFISHDGGADVFVHYSEIEGNGYRALEEGQNVTFEITQGKKGPQASAVRAQ</sequence>
<gene>
    <name evidence="6" type="primary">cspA_4</name>
    <name evidence="6" type="ORF">NRB20_54560</name>
</gene>
<organism evidence="6 7">
    <name type="scientific">Nocardia macrotermitis</name>
    <dbReference type="NCBI Taxonomy" id="2585198"/>
    <lineage>
        <taxon>Bacteria</taxon>
        <taxon>Bacillati</taxon>
        <taxon>Actinomycetota</taxon>
        <taxon>Actinomycetes</taxon>
        <taxon>Mycobacteriales</taxon>
        <taxon>Nocardiaceae</taxon>
        <taxon>Nocardia</taxon>
    </lineage>
</organism>
<dbReference type="GO" id="GO:0005737">
    <property type="term" value="C:cytoplasm"/>
    <property type="evidence" value="ECO:0007669"/>
    <property type="project" value="UniProtKB-SubCell"/>
</dbReference>
<dbReference type="GO" id="GO:0003676">
    <property type="term" value="F:nucleic acid binding"/>
    <property type="evidence" value="ECO:0007669"/>
    <property type="project" value="InterPro"/>
</dbReference>
<evidence type="ECO:0000313" key="7">
    <source>
        <dbReference type="Proteomes" id="UP000438448"/>
    </source>
</evidence>
<feature type="domain" description="CSD" evidence="5">
    <location>
        <begin position="1"/>
        <end position="65"/>
    </location>
</feature>
<dbReference type="PROSITE" id="PS51857">
    <property type="entry name" value="CSD_2"/>
    <property type="match status" value="1"/>
</dbReference>
<dbReference type="Gene3D" id="6.20.370.130">
    <property type="match status" value="1"/>
</dbReference>
<dbReference type="InterPro" id="IPR019844">
    <property type="entry name" value="CSD_CS"/>
</dbReference>
<evidence type="ECO:0000259" key="5">
    <source>
        <dbReference type="PROSITE" id="PS51857"/>
    </source>
</evidence>
<accession>A0A7K0D9U8</accession>
<dbReference type="SMART" id="SM00357">
    <property type="entry name" value="CSP"/>
    <property type="match status" value="1"/>
</dbReference>
<dbReference type="PROSITE" id="PS00352">
    <property type="entry name" value="CSD_1"/>
    <property type="match status" value="1"/>
</dbReference>
<dbReference type="PIRSF" id="PIRSF002599">
    <property type="entry name" value="Cold_shock_A"/>
    <property type="match status" value="1"/>
</dbReference>
<reference evidence="6 7" key="1">
    <citation type="submission" date="2019-10" db="EMBL/GenBank/DDBJ databases">
        <title>Nocardia macrotermitis sp. nov. and Nocardia aurantia sp. nov., isolated from the gut of fungus growing-termite Macrotermes natalensis.</title>
        <authorList>
            <person name="Benndorf R."/>
            <person name="Schwitalla J."/>
            <person name="Martin K."/>
            <person name="De Beer W."/>
            <person name="Kaster A.-K."/>
            <person name="Vollmers J."/>
            <person name="Poulsen M."/>
            <person name="Beemelmanns C."/>
        </authorList>
    </citation>
    <scope>NUCLEOTIDE SEQUENCE [LARGE SCALE GENOMIC DNA]</scope>
    <source>
        <strain evidence="6 7">RB20</strain>
    </source>
</reference>
<dbReference type="InterPro" id="IPR012340">
    <property type="entry name" value="NA-bd_OB-fold"/>
</dbReference>
<protein>
    <recommendedName>
        <fullName evidence="3">Probable cold shock protein A</fullName>
    </recommendedName>
</protein>
<dbReference type="RefSeq" id="WP_153413884.1">
    <property type="nucleotide sequence ID" value="NZ_WEGK01000013.1"/>
</dbReference>
<dbReference type="Pfam" id="PF00313">
    <property type="entry name" value="CSD"/>
    <property type="match status" value="1"/>
</dbReference>
<dbReference type="InterPro" id="IPR050181">
    <property type="entry name" value="Cold_shock_domain"/>
</dbReference>
<dbReference type="PRINTS" id="PR00050">
    <property type="entry name" value="COLDSHOCK"/>
</dbReference>
<dbReference type="Proteomes" id="UP000438448">
    <property type="component" value="Unassembled WGS sequence"/>
</dbReference>
<evidence type="ECO:0000256" key="3">
    <source>
        <dbReference type="ARBA" id="ARBA00070951"/>
    </source>
</evidence>
<dbReference type="InterPro" id="IPR011129">
    <property type="entry name" value="CSD"/>
</dbReference>
<dbReference type="Gene3D" id="2.40.50.140">
    <property type="entry name" value="Nucleic acid-binding proteins"/>
    <property type="match status" value="1"/>
</dbReference>
<dbReference type="FunFam" id="2.40.50.140:FF:000006">
    <property type="entry name" value="Cold shock protein CspC"/>
    <property type="match status" value="1"/>
</dbReference>
<evidence type="ECO:0000313" key="6">
    <source>
        <dbReference type="EMBL" id="MQY22341.1"/>
    </source>
</evidence>
<keyword evidence="7" id="KW-1185">Reference proteome</keyword>
<dbReference type="InterPro" id="IPR002059">
    <property type="entry name" value="CSP_DNA-bd"/>
</dbReference>
<dbReference type="EMBL" id="WEGK01000013">
    <property type="protein sequence ID" value="MQY22341.1"/>
    <property type="molecule type" value="Genomic_DNA"/>
</dbReference>
<comment type="caution">
    <text evidence="6">The sequence shown here is derived from an EMBL/GenBank/DDBJ whole genome shotgun (WGS) entry which is preliminary data.</text>
</comment>
<dbReference type="SUPFAM" id="SSF50249">
    <property type="entry name" value="Nucleic acid-binding proteins"/>
    <property type="match status" value="1"/>
</dbReference>